<name>A0ABZ0CYT6_9BURK</name>
<dbReference type="SMART" id="SM00421">
    <property type="entry name" value="HTH_LUXR"/>
    <property type="match status" value="1"/>
</dbReference>
<accession>A0ABZ0CYT6</accession>
<dbReference type="SUPFAM" id="SSF52172">
    <property type="entry name" value="CheY-like"/>
    <property type="match status" value="1"/>
</dbReference>
<dbReference type="Pfam" id="PF00072">
    <property type="entry name" value="Response_reg"/>
    <property type="match status" value="1"/>
</dbReference>
<evidence type="ECO:0000259" key="5">
    <source>
        <dbReference type="PROSITE" id="PS50043"/>
    </source>
</evidence>
<dbReference type="Gene3D" id="3.40.50.2300">
    <property type="match status" value="1"/>
</dbReference>
<keyword evidence="1" id="KW-0805">Transcription regulation</keyword>
<feature type="modified residue" description="4-aspartylphosphate" evidence="4">
    <location>
        <position position="78"/>
    </location>
</feature>
<protein>
    <submittedName>
        <fullName evidence="7">LuxR C-terminal-related transcriptional regulator</fullName>
    </submittedName>
</protein>
<feature type="domain" description="HTH luxR-type" evidence="5">
    <location>
        <begin position="161"/>
        <end position="226"/>
    </location>
</feature>
<evidence type="ECO:0000256" key="4">
    <source>
        <dbReference type="PROSITE-ProRule" id="PRU00169"/>
    </source>
</evidence>
<dbReference type="Proteomes" id="UP001303946">
    <property type="component" value="Chromosome"/>
</dbReference>
<gene>
    <name evidence="7" type="ORF">RXV79_24445</name>
</gene>
<evidence type="ECO:0000256" key="3">
    <source>
        <dbReference type="ARBA" id="ARBA00023163"/>
    </source>
</evidence>
<dbReference type="InterPro" id="IPR036388">
    <property type="entry name" value="WH-like_DNA-bd_sf"/>
</dbReference>
<dbReference type="CDD" id="cd06170">
    <property type="entry name" value="LuxR_C_like"/>
    <property type="match status" value="1"/>
</dbReference>
<dbReference type="InterPro" id="IPR011006">
    <property type="entry name" value="CheY-like_superfamily"/>
</dbReference>
<keyword evidence="3" id="KW-0804">Transcription</keyword>
<dbReference type="RefSeq" id="WP_316700709.1">
    <property type="nucleotide sequence ID" value="NZ_CP136336.1"/>
</dbReference>
<keyword evidence="8" id="KW-1185">Reference proteome</keyword>
<dbReference type="PANTHER" id="PTHR44688:SF16">
    <property type="entry name" value="DNA-BINDING TRANSCRIPTIONAL ACTIVATOR DEVR_DOSR"/>
    <property type="match status" value="1"/>
</dbReference>
<evidence type="ECO:0000313" key="8">
    <source>
        <dbReference type="Proteomes" id="UP001303946"/>
    </source>
</evidence>
<dbReference type="InterPro" id="IPR000792">
    <property type="entry name" value="Tscrpt_reg_LuxR_C"/>
</dbReference>
<evidence type="ECO:0000256" key="1">
    <source>
        <dbReference type="ARBA" id="ARBA00023015"/>
    </source>
</evidence>
<dbReference type="EMBL" id="CP136336">
    <property type="protein sequence ID" value="WOB08038.1"/>
    <property type="molecule type" value="Genomic_DNA"/>
</dbReference>
<evidence type="ECO:0000256" key="2">
    <source>
        <dbReference type="ARBA" id="ARBA00023125"/>
    </source>
</evidence>
<dbReference type="PANTHER" id="PTHR44688">
    <property type="entry name" value="DNA-BINDING TRANSCRIPTIONAL ACTIVATOR DEVR_DOSR"/>
    <property type="match status" value="1"/>
</dbReference>
<keyword evidence="4" id="KW-0597">Phosphoprotein</keyword>
<dbReference type="SMART" id="SM00448">
    <property type="entry name" value="REC"/>
    <property type="match status" value="1"/>
</dbReference>
<dbReference type="InterPro" id="IPR016032">
    <property type="entry name" value="Sig_transdc_resp-reg_C-effctor"/>
</dbReference>
<dbReference type="InterPro" id="IPR001789">
    <property type="entry name" value="Sig_transdc_resp-reg_receiver"/>
</dbReference>
<dbReference type="Gene3D" id="1.10.10.10">
    <property type="entry name" value="Winged helix-like DNA-binding domain superfamily/Winged helix DNA-binding domain"/>
    <property type="match status" value="1"/>
</dbReference>
<proteinExistence type="predicted"/>
<dbReference type="PROSITE" id="PS50110">
    <property type="entry name" value="RESPONSE_REGULATORY"/>
    <property type="match status" value="1"/>
</dbReference>
<evidence type="ECO:0000259" key="6">
    <source>
        <dbReference type="PROSITE" id="PS50110"/>
    </source>
</evidence>
<feature type="domain" description="Response regulatory" evidence="6">
    <location>
        <begin position="13"/>
        <end position="145"/>
    </location>
</feature>
<dbReference type="PROSITE" id="PS50043">
    <property type="entry name" value="HTH_LUXR_2"/>
    <property type="match status" value="1"/>
</dbReference>
<dbReference type="Pfam" id="PF00196">
    <property type="entry name" value="GerE"/>
    <property type="match status" value="1"/>
</dbReference>
<sequence>MDANPNLQMGLPMVYLVDDEDVVRDALAWLLRTRRLLSEGFASAEAFEVMLTSRIGPPGAGAGGTAHWPVAPSCVLLDVRMPGTSGLVLFERLIERGLLSLMPVIFLTGHGDVPTAVAAVKRGAFDFVEKPFSDNALVDRVEQALQASTEALLKRRDETSVRRRLADLTERERDVMQLVIDGLANKLIADQLNISVRTVEVHRARVFEKMDVKSAVELTNLLRTLRPDGGR</sequence>
<dbReference type="PROSITE" id="PS00622">
    <property type="entry name" value="HTH_LUXR_1"/>
    <property type="match status" value="1"/>
</dbReference>
<organism evidence="7 8">
    <name type="scientific">Piscinibacter gummiphilus</name>
    <dbReference type="NCBI Taxonomy" id="946333"/>
    <lineage>
        <taxon>Bacteria</taxon>
        <taxon>Pseudomonadati</taxon>
        <taxon>Pseudomonadota</taxon>
        <taxon>Betaproteobacteria</taxon>
        <taxon>Burkholderiales</taxon>
        <taxon>Sphaerotilaceae</taxon>
        <taxon>Piscinibacter</taxon>
    </lineage>
</organism>
<keyword evidence="2" id="KW-0238">DNA-binding</keyword>
<dbReference type="SUPFAM" id="SSF46894">
    <property type="entry name" value="C-terminal effector domain of the bipartite response regulators"/>
    <property type="match status" value="1"/>
</dbReference>
<reference evidence="7 8" key="1">
    <citation type="submission" date="2023-10" db="EMBL/GenBank/DDBJ databases">
        <title>Bacteria for the degradation of biodegradable plastic PBAT(Polybutylene adipate terephthalate).</title>
        <authorList>
            <person name="Weon H.-Y."/>
            <person name="Yeon J."/>
        </authorList>
    </citation>
    <scope>NUCLEOTIDE SEQUENCE [LARGE SCALE GENOMIC DNA]</scope>
    <source>
        <strain evidence="7 8">SBD 7-3</strain>
    </source>
</reference>
<evidence type="ECO:0000313" key="7">
    <source>
        <dbReference type="EMBL" id="WOB08038.1"/>
    </source>
</evidence>
<dbReference type="PRINTS" id="PR00038">
    <property type="entry name" value="HTHLUXR"/>
</dbReference>